<evidence type="ECO:0000256" key="8">
    <source>
        <dbReference type="HAMAP-Rule" id="MF_01454"/>
    </source>
</evidence>
<dbReference type="Proteomes" id="UP000595708">
    <property type="component" value="Chromosome"/>
</dbReference>
<dbReference type="EC" id="3.6.5.-" evidence="8"/>
<evidence type="ECO:0000313" key="11">
    <source>
        <dbReference type="EMBL" id="BCG49480.1"/>
    </source>
</evidence>
<dbReference type="GO" id="GO:0005525">
    <property type="term" value="F:GTP binding"/>
    <property type="evidence" value="ECO:0007669"/>
    <property type="project" value="UniProtKB-UniRule"/>
</dbReference>
<feature type="binding site" evidence="8">
    <location>
        <begin position="284"/>
        <end position="287"/>
    </location>
    <ligand>
        <name>GTP</name>
        <dbReference type="ChEBI" id="CHEBI:37565"/>
    </ligand>
</feature>
<dbReference type="InterPro" id="IPR006073">
    <property type="entry name" value="GTP-bd"/>
</dbReference>
<evidence type="ECO:0000256" key="5">
    <source>
        <dbReference type="ARBA" id="ARBA00022801"/>
    </source>
</evidence>
<dbReference type="Gene3D" id="2.70.210.12">
    <property type="entry name" value="GTP1/OBG domain"/>
    <property type="match status" value="1"/>
</dbReference>
<comment type="cofactor">
    <cofactor evidence="8">
        <name>Mg(2+)</name>
        <dbReference type="ChEBI" id="CHEBI:18420"/>
    </cofactor>
</comment>
<evidence type="ECO:0000256" key="2">
    <source>
        <dbReference type="ARBA" id="ARBA00022490"/>
    </source>
</evidence>
<keyword evidence="4 8" id="KW-0547">Nucleotide-binding</keyword>
<dbReference type="GO" id="GO:0003924">
    <property type="term" value="F:GTPase activity"/>
    <property type="evidence" value="ECO:0007669"/>
    <property type="project" value="UniProtKB-UniRule"/>
</dbReference>
<feature type="binding site" evidence="8">
    <location>
        <begin position="315"/>
        <end position="317"/>
    </location>
    <ligand>
        <name>GTP</name>
        <dbReference type="ChEBI" id="CHEBI:37565"/>
    </ligand>
</feature>
<dbReference type="SUPFAM" id="SSF52540">
    <property type="entry name" value="P-loop containing nucleoside triphosphate hydrolases"/>
    <property type="match status" value="1"/>
</dbReference>
<keyword evidence="5 8" id="KW-0378">Hydrolase</keyword>
<dbReference type="Pfam" id="PF01018">
    <property type="entry name" value="GTP1_OBG"/>
    <property type="match status" value="1"/>
</dbReference>
<comment type="subcellular location">
    <subcellularLocation>
        <location evidence="8">Cytoplasm</location>
    </subcellularLocation>
</comment>
<dbReference type="PROSITE" id="PS51883">
    <property type="entry name" value="OBG"/>
    <property type="match status" value="1"/>
</dbReference>
<dbReference type="AlphaFoldDB" id="A0A7R6W0N9"/>
<dbReference type="Gene3D" id="3.40.50.300">
    <property type="entry name" value="P-loop containing nucleotide triphosphate hydrolases"/>
    <property type="match status" value="1"/>
</dbReference>
<keyword evidence="3 8" id="KW-0479">Metal-binding</keyword>
<evidence type="ECO:0000256" key="7">
    <source>
        <dbReference type="ARBA" id="ARBA00023134"/>
    </source>
</evidence>
<dbReference type="GO" id="GO:0043022">
    <property type="term" value="F:ribosome binding"/>
    <property type="evidence" value="ECO:0007669"/>
    <property type="project" value="UniProtKB-ARBA"/>
</dbReference>
<evidence type="ECO:0000256" key="4">
    <source>
        <dbReference type="ARBA" id="ARBA00022741"/>
    </source>
</evidence>
<evidence type="ECO:0000256" key="6">
    <source>
        <dbReference type="ARBA" id="ARBA00022842"/>
    </source>
</evidence>
<dbReference type="NCBIfam" id="NF008955">
    <property type="entry name" value="PRK12297.1"/>
    <property type="match status" value="1"/>
</dbReference>
<dbReference type="InterPro" id="IPR027417">
    <property type="entry name" value="P-loop_NTPase"/>
</dbReference>
<dbReference type="NCBIfam" id="TIGR02729">
    <property type="entry name" value="Obg_CgtA"/>
    <property type="match status" value="1"/>
</dbReference>
<dbReference type="InterPro" id="IPR036726">
    <property type="entry name" value="GTP1_OBG_dom_sf"/>
</dbReference>
<dbReference type="EMBL" id="AP023215">
    <property type="protein sequence ID" value="BCG49480.1"/>
    <property type="molecule type" value="Genomic_DNA"/>
</dbReference>
<dbReference type="GO" id="GO:0042254">
    <property type="term" value="P:ribosome biogenesis"/>
    <property type="evidence" value="ECO:0007669"/>
    <property type="project" value="UniProtKB-UniRule"/>
</dbReference>
<feature type="binding site" evidence="8">
    <location>
        <begin position="213"/>
        <end position="216"/>
    </location>
    <ligand>
        <name>GTP</name>
        <dbReference type="ChEBI" id="CHEBI:37565"/>
    </ligand>
</feature>
<dbReference type="InterPro" id="IPR031167">
    <property type="entry name" value="G_OBG"/>
</dbReference>
<dbReference type="GO" id="GO:0005737">
    <property type="term" value="C:cytoplasm"/>
    <property type="evidence" value="ECO:0007669"/>
    <property type="project" value="UniProtKB-SubCell"/>
</dbReference>
<feature type="domain" description="OBG-type G" evidence="9">
    <location>
        <begin position="160"/>
        <end position="334"/>
    </location>
</feature>
<dbReference type="KEGG" id="parm:PADco_0600"/>
<dbReference type="NCBIfam" id="NF008956">
    <property type="entry name" value="PRK12299.1"/>
    <property type="match status" value="1"/>
</dbReference>
<dbReference type="InterPro" id="IPR014100">
    <property type="entry name" value="GTP-bd_Obg/CgtA"/>
</dbReference>
<dbReference type="Pfam" id="PF01926">
    <property type="entry name" value="MMR_HSR1"/>
    <property type="match status" value="1"/>
</dbReference>
<feature type="domain" description="Obg" evidence="10">
    <location>
        <begin position="1"/>
        <end position="159"/>
    </location>
</feature>
<gene>
    <name evidence="11" type="primary">obgE</name>
    <name evidence="8" type="synonym">obg</name>
    <name evidence="11" type="ORF">PADco_0600</name>
</gene>
<keyword evidence="2 8" id="KW-0963">Cytoplasm</keyword>
<feature type="binding site" evidence="8">
    <location>
        <position position="173"/>
    </location>
    <ligand>
        <name>Mg(2+)</name>
        <dbReference type="ChEBI" id="CHEBI:18420"/>
    </ligand>
</feature>
<dbReference type="HAMAP" id="MF_01454">
    <property type="entry name" value="GTPase_Obg"/>
    <property type="match status" value="1"/>
</dbReference>
<dbReference type="SUPFAM" id="SSF82051">
    <property type="entry name" value="Obg GTP-binding protein N-terminal domain"/>
    <property type="match status" value="1"/>
</dbReference>
<evidence type="ECO:0000259" key="10">
    <source>
        <dbReference type="PROSITE" id="PS51883"/>
    </source>
</evidence>
<dbReference type="FunFam" id="2.70.210.12:FF:000001">
    <property type="entry name" value="GTPase Obg"/>
    <property type="match status" value="1"/>
</dbReference>
<feature type="binding site" evidence="8">
    <location>
        <begin position="166"/>
        <end position="173"/>
    </location>
    <ligand>
        <name>GTP</name>
        <dbReference type="ChEBI" id="CHEBI:37565"/>
    </ligand>
</feature>
<evidence type="ECO:0000313" key="12">
    <source>
        <dbReference type="Proteomes" id="UP000595708"/>
    </source>
</evidence>
<evidence type="ECO:0000259" key="9">
    <source>
        <dbReference type="PROSITE" id="PS51710"/>
    </source>
</evidence>
<evidence type="ECO:0000256" key="1">
    <source>
        <dbReference type="ARBA" id="ARBA00007699"/>
    </source>
</evidence>
<keyword evidence="6 8" id="KW-0460">Magnesium</keyword>
<comment type="similarity">
    <text evidence="1 8">Belongs to the TRAFAC class OBG-HflX-like GTPase superfamily. OBG GTPase family.</text>
</comment>
<keyword evidence="7 8" id="KW-0342">GTP-binding</keyword>
<dbReference type="CDD" id="cd01898">
    <property type="entry name" value="Obg"/>
    <property type="match status" value="1"/>
</dbReference>
<dbReference type="PRINTS" id="PR00326">
    <property type="entry name" value="GTP1OBG"/>
</dbReference>
<keyword evidence="12" id="KW-1185">Reference proteome</keyword>
<feature type="binding site" evidence="8">
    <location>
        <begin position="191"/>
        <end position="195"/>
    </location>
    <ligand>
        <name>GTP</name>
        <dbReference type="ChEBI" id="CHEBI:37565"/>
    </ligand>
</feature>
<dbReference type="InterPro" id="IPR006169">
    <property type="entry name" value="GTP1_OBG_dom"/>
</dbReference>
<dbReference type="InterPro" id="IPR045086">
    <property type="entry name" value="OBG_GTPase"/>
</dbReference>
<name>A0A7R6W0N9_9PROT</name>
<feature type="binding site" evidence="8">
    <location>
        <position position="193"/>
    </location>
    <ligand>
        <name>Mg(2+)</name>
        <dbReference type="ChEBI" id="CHEBI:18420"/>
    </ligand>
</feature>
<protein>
    <recommendedName>
        <fullName evidence="8">GTPase Obg</fullName>
        <ecNumber evidence="8">3.6.5.-</ecNumber>
    </recommendedName>
    <alternativeName>
        <fullName evidence="8">GTP-binding protein Obg</fullName>
    </alternativeName>
</protein>
<proteinExistence type="inferred from homology"/>
<organism evidence="11 12">
    <name type="scientific">Candidatus Profftella armatura</name>
    <name type="common">Diaphorina cf. continua</name>
    <dbReference type="NCBI Taxonomy" id="2661583"/>
    <lineage>
        <taxon>Bacteria</taxon>
        <taxon>Pseudomonadati</taxon>
        <taxon>Pseudomonadota</taxon>
        <taxon>Betaproteobacteria</taxon>
        <taxon>Candidatus Profftella</taxon>
    </lineage>
</organism>
<comment type="function">
    <text evidence="8">An essential GTPase which binds GTP, GDP and possibly (p)ppGpp with moderate affinity, with high nucleotide exchange rates and a fairly low GTP hydrolysis rate. Plays a role in control of the cell cycle, stress response, ribosome biogenesis and in those bacteria that undergo differentiation, in morphogenesis control.</text>
</comment>
<dbReference type="GO" id="GO:0000287">
    <property type="term" value="F:magnesium ion binding"/>
    <property type="evidence" value="ECO:0007669"/>
    <property type="project" value="InterPro"/>
</dbReference>
<accession>A0A7R6W0N9</accession>
<reference evidence="11 12" key="1">
    <citation type="journal article" date="2020" name="Genome Biol. Evol.">
        <title>Comparative Genomics Underlines Multiple Roles of Profftella, an Obligate Symbiont of Psyllids: Providing Toxins, Vitamins, and Carotenoids.</title>
        <authorList>
            <person name="Nakabachi A."/>
            <person name="Piel J."/>
            <person name="Malenovsky I."/>
            <person name="Hirose Y."/>
        </authorList>
    </citation>
    <scope>NUCLEOTIDE SEQUENCE [LARGE SCALE GENOMIC DNA]</scope>
    <source>
        <strain evidence="11 12">Dco</strain>
    </source>
</reference>
<comment type="subunit">
    <text evidence="8">Monomer.</text>
</comment>
<dbReference type="PANTHER" id="PTHR11702:SF31">
    <property type="entry name" value="MITOCHONDRIAL RIBOSOME-ASSOCIATED GTPASE 2"/>
    <property type="match status" value="1"/>
</dbReference>
<dbReference type="PIRSF" id="PIRSF002401">
    <property type="entry name" value="GTP_bd_Obg/CgtA"/>
    <property type="match status" value="1"/>
</dbReference>
<dbReference type="PROSITE" id="PS51710">
    <property type="entry name" value="G_OBG"/>
    <property type="match status" value="1"/>
</dbReference>
<sequence>MKFIDEAKIQVIAGDGGDGIISFCREKYRPFGGPSGGDGGKGGSIWAIADRNVNTLIEYSFSKQQKAKNGGNGRSDACHGKNAKDIFLRMPIGTLIIDYKTEKNIAELVKDKQVVLLANGGKGGRGNIHFKSSINRVPYKKSNGIKGEYKELKLELKILADVGLLGRPNSGKSTFISAVSNARPKISDYPFTTLYPNLGVVNINYDNNFTIADIPGLIKGSSYGAGLGIQFLRHLQRTKLLLHIIDVSLFKNIINLIQEINDITQELRNYNISLFEKPRWIILNKIDILSEKEKIKYMENFVDYFKSKNKIFKISALTHVGCSELIFKIYHYLSKLT</sequence>
<dbReference type="PANTHER" id="PTHR11702">
    <property type="entry name" value="DEVELOPMENTALLY REGULATED GTP-BINDING PROTEIN-RELATED"/>
    <property type="match status" value="1"/>
</dbReference>
<evidence type="ECO:0000256" key="3">
    <source>
        <dbReference type="ARBA" id="ARBA00022723"/>
    </source>
</evidence>